<comment type="similarity">
    <text evidence="1">Belongs to the ATP-dependent AMP-binding enzyme family.</text>
</comment>
<dbReference type="Proteomes" id="UP000565715">
    <property type="component" value="Unassembled WGS sequence"/>
</dbReference>
<feature type="domain" description="AMP-binding enzyme C-terminal" evidence="4">
    <location>
        <begin position="471"/>
        <end position="547"/>
    </location>
</feature>
<dbReference type="PANTHER" id="PTHR43201">
    <property type="entry name" value="ACYL-COA SYNTHETASE"/>
    <property type="match status" value="1"/>
</dbReference>
<comment type="caution">
    <text evidence="5">The sequence shown here is derived from an EMBL/GenBank/DDBJ whole genome shotgun (WGS) entry which is preliminary data.</text>
</comment>
<name>A0A846X927_9NOCA</name>
<dbReference type="SUPFAM" id="SSF56801">
    <property type="entry name" value="Acetyl-CoA synthetase-like"/>
    <property type="match status" value="1"/>
</dbReference>
<reference evidence="5 6" key="1">
    <citation type="submission" date="2020-04" db="EMBL/GenBank/DDBJ databases">
        <title>MicrobeNet Type strains.</title>
        <authorList>
            <person name="Nicholson A.C."/>
        </authorList>
    </citation>
    <scope>NUCLEOTIDE SEQUENCE [LARGE SCALE GENOMIC DNA]</scope>
    <source>
        <strain evidence="5 6">DSM 45078</strain>
    </source>
</reference>
<keyword evidence="2 5" id="KW-0436">Ligase</keyword>
<dbReference type="AlphaFoldDB" id="A0A846X927"/>
<evidence type="ECO:0000259" key="4">
    <source>
        <dbReference type="Pfam" id="PF13193"/>
    </source>
</evidence>
<evidence type="ECO:0000256" key="2">
    <source>
        <dbReference type="ARBA" id="ARBA00022598"/>
    </source>
</evidence>
<dbReference type="Pfam" id="PF13193">
    <property type="entry name" value="AMP-binding_C"/>
    <property type="match status" value="1"/>
</dbReference>
<keyword evidence="6" id="KW-1185">Reference proteome</keyword>
<dbReference type="RefSeq" id="WP_068035604.1">
    <property type="nucleotide sequence ID" value="NZ_JAAXOO010000001.1"/>
</dbReference>
<sequence length="555" mass="60855">MATPATDMQSRIADIIGRLTGPGGRFEIAAEDVLGARIPVIRHRGRRVGDLLTASRVWGDRDYLVTTDRRISFAEHLDTVAALAVALRDRYGVHKGNRVAILAANSPEWVMAFWATQSLGAITVGMNSWWVAREIDYGLQHSRPSVLIVDEKRARLLDELDTTGITVLTTENDLPRLVTEYSGAELPQPEVDEDDPSVILYTSGTSGRPKGALHSQRNLLAVVDYFRFGDAFAAEMSGHNYDDSQPVPLRCLLTSPLFHIASLHNLVVPRLATGSALVLNQGAFDIETVLRLIERERITNWGAVPTMAGRLLEYDGAENFDLSSLTAFALASAPSSIAFKDRLRERFPFARDALVDSYGLTECSTAIAVATPADLNRSPGTLGRPILTVNLEIRDPEGVQVPDGTEGEVCVRSPFVMLGYWDDEAATAAAITPDRWLRTGDYGIVEGGELRLTGRRSDLILRGGENVYPTEIEQCLDEHPDIAECAVLGIPHSDLGQEVAAVVVVAPDSTVTEEQLTEFARERLSYFKVPTHWRITTESLPRNATGKLARRAISF</sequence>
<protein>
    <submittedName>
        <fullName evidence="5">Acyl--CoA ligase</fullName>
    </submittedName>
</protein>
<dbReference type="InterPro" id="IPR020845">
    <property type="entry name" value="AMP-binding_CS"/>
</dbReference>
<dbReference type="InterPro" id="IPR000873">
    <property type="entry name" value="AMP-dep_synth/lig_dom"/>
</dbReference>
<dbReference type="PANTHER" id="PTHR43201:SF5">
    <property type="entry name" value="MEDIUM-CHAIN ACYL-COA LIGASE ACSF2, MITOCHONDRIAL"/>
    <property type="match status" value="1"/>
</dbReference>
<gene>
    <name evidence="5" type="ORF">HGA13_02485</name>
</gene>
<dbReference type="InterPro" id="IPR042099">
    <property type="entry name" value="ANL_N_sf"/>
</dbReference>
<evidence type="ECO:0000259" key="3">
    <source>
        <dbReference type="Pfam" id="PF00501"/>
    </source>
</evidence>
<dbReference type="Gene3D" id="3.40.50.12780">
    <property type="entry name" value="N-terminal domain of ligase-like"/>
    <property type="match status" value="1"/>
</dbReference>
<feature type="domain" description="AMP-dependent synthetase/ligase" evidence="3">
    <location>
        <begin position="56"/>
        <end position="421"/>
    </location>
</feature>
<dbReference type="InterPro" id="IPR025110">
    <property type="entry name" value="AMP-bd_C"/>
</dbReference>
<dbReference type="PROSITE" id="PS00455">
    <property type="entry name" value="AMP_BINDING"/>
    <property type="match status" value="1"/>
</dbReference>
<dbReference type="EMBL" id="JAAXOO010000001">
    <property type="protein sequence ID" value="NKY31945.1"/>
    <property type="molecule type" value="Genomic_DNA"/>
</dbReference>
<dbReference type="GO" id="GO:0006631">
    <property type="term" value="P:fatty acid metabolic process"/>
    <property type="evidence" value="ECO:0007669"/>
    <property type="project" value="TreeGrafter"/>
</dbReference>
<dbReference type="GO" id="GO:0031956">
    <property type="term" value="F:medium-chain fatty acid-CoA ligase activity"/>
    <property type="evidence" value="ECO:0007669"/>
    <property type="project" value="TreeGrafter"/>
</dbReference>
<proteinExistence type="inferred from homology"/>
<dbReference type="Gene3D" id="3.30.300.30">
    <property type="match status" value="1"/>
</dbReference>
<evidence type="ECO:0000256" key="1">
    <source>
        <dbReference type="ARBA" id="ARBA00006432"/>
    </source>
</evidence>
<accession>A0A846X927</accession>
<evidence type="ECO:0000313" key="6">
    <source>
        <dbReference type="Proteomes" id="UP000565715"/>
    </source>
</evidence>
<organism evidence="5 6">
    <name type="scientific">Nocardia speluncae</name>
    <dbReference type="NCBI Taxonomy" id="419477"/>
    <lineage>
        <taxon>Bacteria</taxon>
        <taxon>Bacillati</taxon>
        <taxon>Actinomycetota</taxon>
        <taxon>Actinomycetes</taxon>
        <taxon>Mycobacteriales</taxon>
        <taxon>Nocardiaceae</taxon>
        <taxon>Nocardia</taxon>
    </lineage>
</organism>
<evidence type="ECO:0000313" key="5">
    <source>
        <dbReference type="EMBL" id="NKY31945.1"/>
    </source>
</evidence>
<dbReference type="InterPro" id="IPR045851">
    <property type="entry name" value="AMP-bd_C_sf"/>
</dbReference>
<dbReference type="Pfam" id="PF00501">
    <property type="entry name" value="AMP-binding"/>
    <property type="match status" value="1"/>
</dbReference>